<evidence type="ECO:0000313" key="13">
    <source>
        <dbReference type="Proteomes" id="UP000025241"/>
    </source>
</evidence>
<keyword evidence="7 9" id="KW-0472">Membrane</keyword>
<keyword evidence="3 9" id="KW-0997">Cell inner membrane</keyword>
<comment type="subcellular location">
    <subcellularLocation>
        <location evidence="9">Cell inner membrane</location>
        <topology evidence="9">Single-pass type II membrane protein</topology>
    </subcellularLocation>
    <subcellularLocation>
        <location evidence="1">Membrane</location>
    </subcellularLocation>
    <text evidence="9">Localizes to the division septum.</text>
</comment>
<dbReference type="Pfam" id="PF08478">
    <property type="entry name" value="POTRA_1"/>
    <property type="match status" value="1"/>
</dbReference>
<name>A0A024HLT6_PSEKB</name>
<keyword evidence="2 9" id="KW-1003">Cell membrane</keyword>
<evidence type="ECO:0000256" key="7">
    <source>
        <dbReference type="ARBA" id="ARBA00023136"/>
    </source>
</evidence>
<evidence type="ECO:0000259" key="11">
    <source>
        <dbReference type="PROSITE" id="PS51779"/>
    </source>
</evidence>
<evidence type="ECO:0000256" key="4">
    <source>
        <dbReference type="ARBA" id="ARBA00022618"/>
    </source>
</evidence>
<evidence type="ECO:0000256" key="6">
    <source>
        <dbReference type="ARBA" id="ARBA00022989"/>
    </source>
</evidence>
<dbReference type="HOGENOM" id="CLU_064041_1_1_6"/>
<organism evidence="12 13">
    <name type="scientific">Pseudomonas knackmussii (strain DSM 6978 / CCUG 54928 / LMG 23759 / B13)</name>
    <dbReference type="NCBI Taxonomy" id="1301098"/>
    <lineage>
        <taxon>Bacteria</taxon>
        <taxon>Pseudomonadati</taxon>
        <taxon>Pseudomonadota</taxon>
        <taxon>Gammaproteobacteria</taxon>
        <taxon>Pseudomonadales</taxon>
        <taxon>Pseudomonadaceae</taxon>
        <taxon>Pseudomonas</taxon>
    </lineage>
</organism>
<dbReference type="KEGG" id="pkc:PKB_4517"/>
<dbReference type="InterPro" id="IPR013685">
    <property type="entry name" value="POTRA_FtsQ_type"/>
</dbReference>
<evidence type="ECO:0000313" key="12">
    <source>
        <dbReference type="EMBL" id="CDF85841.1"/>
    </source>
</evidence>
<feature type="region of interest" description="Disordered" evidence="10">
    <location>
        <begin position="1"/>
        <end position="21"/>
    </location>
</feature>
<keyword evidence="13" id="KW-1185">Reference proteome</keyword>
<dbReference type="STRING" id="1301098.PKB_4517"/>
<feature type="domain" description="POTRA" evidence="11">
    <location>
        <begin position="76"/>
        <end position="145"/>
    </location>
</feature>
<dbReference type="InterPro" id="IPR034746">
    <property type="entry name" value="POTRA"/>
</dbReference>
<evidence type="ECO:0000256" key="5">
    <source>
        <dbReference type="ARBA" id="ARBA00022692"/>
    </source>
</evidence>
<dbReference type="RefSeq" id="WP_043254581.1">
    <property type="nucleotide sequence ID" value="NZ_HG322950.1"/>
</dbReference>
<dbReference type="HAMAP" id="MF_00911">
    <property type="entry name" value="FtsQ_subfam"/>
    <property type="match status" value="1"/>
</dbReference>
<dbReference type="GO" id="GO:0032153">
    <property type="term" value="C:cell division site"/>
    <property type="evidence" value="ECO:0007669"/>
    <property type="project" value="UniProtKB-UniRule"/>
</dbReference>
<proteinExistence type="inferred from homology"/>
<dbReference type="Proteomes" id="UP000025241">
    <property type="component" value="Chromosome I"/>
</dbReference>
<reference evidence="12 13" key="2">
    <citation type="submission" date="2014-05" db="EMBL/GenBank/DDBJ databases">
        <title>Genome sequence of the 3-chlorobenzoate degrading bacterium Pseudomonas knackmussii B13 shows multiple evidence for horizontal gene transfer.</title>
        <authorList>
            <person name="Miyazaki R."/>
            <person name="Bertelli C."/>
            <person name="Falquet L."/>
            <person name="Robinson-Rechavi M."/>
            <person name="Gharib W."/>
            <person name="Roy S."/>
            <person name="Van der Meer J.R."/>
        </authorList>
    </citation>
    <scope>NUCLEOTIDE SEQUENCE [LARGE SCALE GENOMIC DNA]</scope>
    <source>
        <strain evidence="12 13">B13</strain>
    </source>
</reference>
<dbReference type="Pfam" id="PF03799">
    <property type="entry name" value="FtsQ_DivIB_C"/>
    <property type="match status" value="1"/>
</dbReference>
<evidence type="ECO:0000256" key="2">
    <source>
        <dbReference type="ARBA" id="ARBA00022475"/>
    </source>
</evidence>
<keyword evidence="8 9" id="KW-0131">Cell cycle</keyword>
<evidence type="ECO:0000256" key="9">
    <source>
        <dbReference type="HAMAP-Rule" id="MF_00911"/>
    </source>
</evidence>
<dbReference type="Gene3D" id="3.40.50.11690">
    <property type="entry name" value="Cell division protein FtsQ/DivIB"/>
    <property type="match status" value="1"/>
</dbReference>
<sequence>MNGAMLRHSQPGIGRVPARKPVPRGASRLVAKEPLSARLPKPNFSFVRYLMWPLLLAVLGFGTYQGAQYALPYLDRPIAKINVEGDLSYISQQAVQQRIAPFVSSSFFTIDLAGMRQELEQMPWIAHAEVRRVWPDQVVIHLEEQLPVARWGDEALLNNQGQAFAPHEVSHYEHLPRLSGPQFAQQKVMQQYQLLSQMLRPLGFTIASLEMSSRGAWTLSTAQGLEIVLGRDHAVEQIRRLVTIYEKALKDQISKIARIDMRYPNGLAVAWRDPLPQTDVAQATPAQ</sequence>
<feature type="transmembrane region" description="Helical" evidence="9">
    <location>
        <begin position="46"/>
        <end position="64"/>
    </location>
</feature>
<reference evidence="12 13" key="1">
    <citation type="submission" date="2013-03" db="EMBL/GenBank/DDBJ databases">
        <authorList>
            <person name="Linke B."/>
        </authorList>
    </citation>
    <scope>NUCLEOTIDE SEQUENCE [LARGE SCALE GENOMIC DNA]</scope>
    <source>
        <strain evidence="12 13">B13</strain>
    </source>
</reference>
<dbReference type="PANTHER" id="PTHR35851:SF1">
    <property type="entry name" value="CELL DIVISION PROTEIN FTSQ"/>
    <property type="match status" value="1"/>
</dbReference>
<dbReference type="InterPro" id="IPR005548">
    <property type="entry name" value="Cell_div_FtsQ/DivIB_C"/>
</dbReference>
<keyword evidence="6 9" id="KW-1133">Transmembrane helix</keyword>
<evidence type="ECO:0000256" key="10">
    <source>
        <dbReference type="SAM" id="MobiDB-lite"/>
    </source>
</evidence>
<dbReference type="InterPro" id="IPR045335">
    <property type="entry name" value="FtsQ_C_sf"/>
</dbReference>
<keyword evidence="4 9" id="KW-0132">Cell division</keyword>
<dbReference type="OrthoDB" id="9790370at2"/>
<protein>
    <recommendedName>
        <fullName evidence="9">Cell division protein FtsQ</fullName>
    </recommendedName>
</protein>
<comment type="subunit">
    <text evidence="9">Part of a complex composed of FtsB, FtsL and FtsQ.</text>
</comment>
<keyword evidence="5 9" id="KW-0812">Transmembrane</keyword>
<dbReference type="PATRIC" id="fig|1301098.3.peg.4505"/>
<gene>
    <name evidence="9 12" type="primary">ftsQ</name>
    <name evidence="12" type="ORF">PKB_4517</name>
</gene>
<dbReference type="GO" id="GO:0043093">
    <property type="term" value="P:FtsZ-dependent cytokinesis"/>
    <property type="evidence" value="ECO:0007669"/>
    <property type="project" value="UniProtKB-UniRule"/>
</dbReference>
<dbReference type="EMBL" id="HG322950">
    <property type="protein sequence ID" value="CDF85841.1"/>
    <property type="molecule type" value="Genomic_DNA"/>
</dbReference>
<evidence type="ECO:0000256" key="8">
    <source>
        <dbReference type="ARBA" id="ARBA00023306"/>
    </source>
</evidence>
<dbReference type="PANTHER" id="PTHR35851">
    <property type="entry name" value="CELL DIVISION PROTEIN FTSQ"/>
    <property type="match status" value="1"/>
</dbReference>
<comment type="function">
    <text evidence="9">Essential cell division protein. May link together the upstream cell division proteins, which are predominantly cytoplasmic, with the downstream cell division proteins, which are predominantly periplasmic. May control correct divisome assembly.</text>
</comment>
<evidence type="ECO:0000256" key="3">
    <source>
        <dbReference type="ARBA" id="ARBA00022519"/>
    </source>
</evidence>
<dbReference type="eggNOG" id="COG1589">
    <property type="taxonomic scope" value="Bacteria"/>
</dbReference>
<comment type="similarity">
    <text evidence="9">Belongs to the FtsQ/DivIB family. FtsQ subfamily.</text>
</comment>
<dbReference type="Gene3D" id="3.10.20.310">
    <property type="entry name" value="membrane protein fhac"/>
    <property type="match status" value="1"/>
</dbReference>
<dbReference type="GO" id="GO:0090529">
    <property type="term" value="P:cell septum assembly"/>
    <property type="evidence" value="ECO:0007669"/>
    <property type="project" value="InterPro"/>
</dbReference>
<dbReference type="InterPro" id="IPR026579">
    <property type="entry name" value="FtsQ"/>
</dbReference>
<accession>A0A024HLT6</accession>
<dbReference type="GO" id="GO:0005886">
    <property type="term" value="C:plasma membrane"/>
    <property type="evidence" value="ECO:0007669"/>
    <property type="project" value="UniProtKB-SubCell"/>
</dbReference>
<evidence type="ECO:0000256" key="1">
    <source>
        <dbReference type="ARBA" id="ARBA00004370"/>
    </source>
</evidence>
<dbReference type="AlphaFoldDB" id="A0A024HLT6"/>
<dbReference type="PROSITE" id="PS51779">
    <property type="entry name" value="POTRA"/>
    <property type="match status" value="1"/>
</dbReference>